<keyword evidence="7" id="KW-0175">Coiled coil</keyword>
<evidence type="ECO:0000256" key="9">
    <source>
        <dbReference type="ARBA" id="ARBA00023328"/>
    </source>
</evidence>
<comment type="similarity">
    <text evidence="2">Belongs to the mis12 family.</text>
</comment>
<organism evidence="10 11">
    <name type="scientific">Candida viswanathii</name>
    <dbReference type="NCBI Taxonomy" id="5486"/>
    <lineage>
        <taxon>Eukaryota</taxon>
        <taxon>Fungi</taxon>
        <taxon>Dikarya</taxon>
        <taxon>Ascomycota</taxon>
        <taxon>Saccharomycotina</taxon>
        <taxon>Pichiomycetes</taxon>
        <taxon>Debaryomycetaceae</taxon>
        <taxon>Candida/Lodderomyces clade</taxon>
        <taxon>Candida</taxon>
    </lineage>
</organism>
<evidence type="ECO:0000256" key="4">
    <source>
        <dbReference type="ARBA" id="ARBA00022618"/>
    </source>
</evidence>
<evidence type="ECO:0000256" key="6">
    <source>
        <dbReference type="ARBA" id="ARBA00022838"/>
    </source>
</evidence>
<evidence type="ECO:0000313" key="11">
    <source>
        <dbReference type="Proteomes" id="UP000253472"/>
    </source>
</evidence>
<proteinExistence type="inferred from homology"/>
<evidence type="ECO:0000256" key="2">
    <source>
        <dbReference type="ARBA" id="ARBA00008643"/>
    </source>
</evidence>
<evidence type="ECO:0000256" key="3">
    <source>
        <dbReference type="ARBA" id="ARBA00022454"/>
    </source>
</evidence>
<dbReference type="GO" id="GO:0000070">
    <property type="term" value="P:mitotic sister chromatid segregation"/>
    <property type="evidence" value="ECO:0007669"/>
    <property type="project" value="TreeGrafter"/>
</dbReference>
<reference evidence="10 11" key="1">
    <citation type="submission" date="2018-06" db="EMBL/GenBank/DDBJ databases">
        <title>Whole genome sequencing of Candida tropicalis (genome annotated by CSBL at Korea University).</title>
        <authorList>
            <person name="Ahn J."/>
        </authorList>
    </citation>
    <scope>NUCLEOTIDE SEQUENCE [LARGE SCALE GENOMIC DNA]</scope>
    <source>
        <strain evidence="10 11">ATCC 20962</strain>
    </source>
</reference>
<accession>A0A367XQD1</accession>
<keyword evidence="5" id="KW-0498">Mitosis</keyword>
<dbReference type="PANTHER" id="PTHR14527:SF2">
    <property type="entry name" value="PROTEIN MIS12 HOMOLOG"/>
    <property type="match status" value="1"/>
</dbReference>
<keyword evidence="9" id="KW-0137">Centromere</keyword>
<comment type="subcellular location">
    <subcellularLocation>
        <location evidence="1">Chromosome</location>
        <location evidence="1">Centromere</location>
        <location evidence="1">Kinetochore</location>
    </subcellularLocation>
</comment>
<evidence type="ECO:0000256" key="5">
    <source>
        <dbReference type="ARBA" id="ARBA00022776"/>
    </source>
</evidence>
<evidence type="ECO:0000256" key="8">
    <source>
        <dbReference type="ARBA" id="ARBA00023306"/>
    </source>
</evidence>
<dbReference type="InterPro" id="IPR008685">
    <property type="entry name" value="Centromere_Mis12"/>
</dbReference>
<dbReference type="GO" id="GO:0005634">
    <property type="term" value="C:nucleus"/>
    <property type="evidence" value="ECO:0007669"/>
    <property type="project" value="InterPro"/>
</dbReference>
<evidence type="ECO:0000256" key="7">
    <source>
        <dbReference type="ARBA" id="ARBA00023054"/>
    </source>
</evidence>
<comment type="caution">
    <text evidence="10">The sequence shown here is derived from an EMBL/GenBank/DDBJ whole genome shotgun (WGS) entry which is preliminary data.</text>
</comment>
<dbReference type="Pfam" id="PF05859">
    <property type="entry name" value="Mis12"/>
    <property type="match status" value="1"/>
</dbReference>
<dbReference type="EMBL" id="QLNQ01000030">
    <property type="protein sequence ID" value="RCK55051.1"/>
    <property type="molecule type" value="Genomic_DNA"/>
</dbReference>
<dbReference type="OrthoDB" id="1884855at2759"/>
<evidence type="ECO:0000256" key="1">
    <source>
        <dbReference type="ARBA" id="ARBA00004629"/>
    </source>
</evidence>
<keyword evidence="6" id="KW-0995">Kinetochore</keyword>
<dbReference type="PANTHER" id="PTHR14527">
    <property type="entry name" value="PROTEIN MIS12 HOMOLOG"/>
    <property type="match status" value="1"/>
</dbReference>
<gene>
    <name evidence="10" type="primary">MTW1_1</name>
    <name evidence="10" type="ORF">Cantr_04620</name>
</gene>
<keyword evidence="3" id="KW-0158">Chromosome</keyword>
<evidence type="ECO:0000313" key="10">
    <source>
        <dbReference type="EMBL" id="RCK55051.1"/>
    </source>
</evidence>
<dbReference type="Proteomes" id="UP000253472">
    <property type="component" value="Unassembled WGS sequence"/>
</dbReference>
<sequence length="259" mass="30068">MTDTSDKSLDPRTTAILTEHFGFAPLVLIDEIINAVNEIMYKGTEAIEAYLKEQQGVKTTGPFTEITTDEIETGVGKLETLLESTVDSYFDKFELYCFRNVLNVPKELIPWVVLNHQRDVTFERKMIKEKKEVDEKVAGLSEKIERELQLRRLLKLEIAKVTKMVTGLREVKKVFEKLENVEGSQELLKKLQPIDETMYFLSNEIRRLVEQIERFSAQFQERSEVQKFVGNARDQFIDRRAQRILSDAGLLKDTEKRTS</sequence>
<dbReference type="GO" id="GO:0000444">
    <property type="term" value="C:MIS12/MIND type complex"/>
    <property type="evidence" value="ECO:0007669"/>
    <property type="project" value="TreeGrafter"/>
</dbReference>
<dbReference type="AlphaFoldDB" id="A0A367XQD1"/>
<keyword evidence="11" id="KW-1185">Reference proteome</keyword>
<name>A0A367XQD1_9ASCO</name>
<keyword evidence="8" id="KW-0131">Cell cycle</keyword>
<dbReference type="GO" id="GO:0051301">
    <property type="term" value="P:cell division"/>
    <property type="evidence" value="ECO:0007669"/>
    <property type="project" value="UniProtKB-KW"/>
</dbReference>
<protein>
    <submittedName>
        <fullName evidence="10">Kinetochore-associated protein MTW1</fullName>
    </submittedName>
</protein>
<dbReference type="GO" id="GO:0051382">
    <property type="term" value="P:kinetochore assembly"/>
    <property type="evidence" value="ECO:0007669"/>
    <property type="project" value="TreeGrafter"/>
</dbReference>
<keyword evidence="4" id="KW-0132">Cell division</keyword>
<dbReference type="STRING" id="5486.A0A367XQD1"/>